<evidence type="ECO:0000313" key="2">
    <source>
        <dbReference type="EMBL" id="MFB9572992.1"/>
    </source>
</evidence>
<evidence type="ECO:0000256" key="1">
    <source>
        <dbReference type="SAM" id="MobiDB-lite"/>
    </source>
</evidence>
<accession>A0ABV5R6W1</accession>
<organism evidence="2 3">
    <name type="scientific">Streptomyces yanii</name>
    <dbReference type="NCBI Taxonomy" id="78510"/>
    <lineage>
        <taxon>Bacteria</taxon>
        <taxon>Bacillati</taxon>
        <taxon>Actinomycetota</taxon>
        <taxon>Actinomycetes</taxon>
        <taxon>Kitasatosporales</taxon>
        <taxon>Streptomycetaceae</taxon>
        <taxon>Streptomyces</taxon>
    </lineage>
</organism>
<feature type="region of interest" description="Disordered" evidence="1">
    <location>
        <begin position="65"/>
        <end position="97"/>
    </location>
</feature>
<protein>
    <submittedName>
        <fullName evidence="2">Uncharacterized protein</fullName>
    </submittedName>
</protein>
<reference evidence="2 3" key="1">
    <citation type="submission" date="2024-09" db="EMBL/GenBank/DDBJ databases">
        <authorList>
            <person name="Sun Q."/>
            <person name="Mori K."/>
        </authorList>
    </citation>
    <scope>NUCLEOTIDE SEQUENCE [LARGE SCALE GENOMIC DNA]</scope>
    <source>
        <strain evidence="2 3">JCM 3331</strain>
    </source>
</reference>
<sequence>MTANSLAPTALLRAAQPLQPAAESSSGSTGAVAAAPQGDMAEYGAPKAALGARLIALRREQRRRGVRVADARLGHRDTRNASTGAPYGLPAESWATT</sequence>
<dbReference type="SUPFAM" id="SSF51735">
    <property type="entry name" value="NAD(P)-binding Rossmann-fold domains"/>
    <property type="match status" value="1"/>
</dbReference>
<gene>
    <name evidence="2" type="ORF">ACFFTL_11810</name>
</gene>
<dbReference type="EMBL" id="JBHMCG010000052">
    <property type="protein sequence ID" value="MFB9572992.1"/>
    <property type="molecule type" value="Genomic_DNA"/>
</dbReference>
<dbReference type="Proteomes" id="UP001589710">
    <property type="component" value="Unassembled WGS sequence"/>
</dbReference>
<proteinExistence type="predicted"/>
<comment type="caution">
    <text evidence="2">The sequence shown here is derived from an EMBL/GenBank/DDBJ whole genome shotgun (WGS) entry which is preliminary data.</text>
</comment>
<dbReference type="InterPro" id="IPR036291">
    <property type="entry name" value="NAD(P)-bd_dom_sf"/>
</dbReference>
<dbReference type="RefSeq" id="WP_345509768.1">
    <property type="nucleotide sequence ID" value="NZ_BAAAXD010000004.1"/>
</dbReference>
<keyword evidence="3" id="KW-1185">Reference proteome</keyword>
<name>A0ABV5R6W1_9ACTN</name>
<evidence type="ECO:0000313" key="3">
    <source>
        <dbReference type="Proteomes" id="UP001589710"/>
    </source>
</evidence>
<feature type="compositionally biased region" description="Basic and acidic residues" evidence="1">
    <location>
        <begin position="67"/>
        <end position="79"/>
    </location>
</feature>